<proteinExistence type="inferred from homology"/>
<gene>
    <name evidence="13" type="ORF">JX265_007393</name>
</gene>
<evidence type="ECO:0000259" key="12">
    <source>
        <dbReference type="Pfam" id="PF00150"/>
    </source>
</evidence>
<dbReference type="InterPro" id="IPR001547">
    <property type="entry name" value="Glyco_hydro_5"/>
</dbReference>
<keyword evidence="6 10" id="KW-0326">Glycosidase</keyword>
<reference evidence="13" key="1">
    <citation type="submission" date="2021-03" db="EMBL/GenBank/DDBJ databases">
        <title>Revisited historic fungal species revealed as producer of novel bioactive compounds through whole genome sequencing and comparative genomics.</title>
        <authorList>
            <person name="Vignolle G.A."/>
            <person name="Hochenegger N."/>
            <person name="Mach R.L."/>
            <person name="Mach-Aigner A.R."/>
            <person name="Javad Rahimi M."/>
            <person name="Salim K.A."/>
            <person name="Chan C.M."/>
            <person name="Lim L.B.L."/>
            <person name="Cai F."/>
            <person name="Druzhinina I.S."/>
            <person name="U'Ren J.M."/>
            <person name="Derntl C."/>
        </authorList>
    </citation>
    <scope>NUCLEOTIDE SEQUENCE</scope>
    <source>
        <strain evidence="13">TUCIM 5799</strain>
    </source>
</reference>
<dbReference type="InterPro" id="IPR017853">
    <property type="entry name" value="GH"/>
</dbReference>
<dbReference type="AlphaFoldDB" id="A0A9Q0ANC6"/>
<evidence type="ECO:0000313" key="14">
    <source>
        <dbReference type="Proteomes" id="UP000829685"/>
    </source>
</evidence>
<evidence type="ECO:0000256" key="3">
    <source>
        <dbReference type="ARBA" id="ARBA00022525"/>
    </source>
</evidence>
<dbReference type="PROSITE" id="PS51257">
    <property type="entry name" value="PROKAR_LIPOPROTEIN"/>
    <property type="match status" value="1"/>
</dbReference>
<keyword evidence="3" id="KW-0964">Secreted</keyword>
<protein>
    <recommendedName>
        <fullName evidence="9">glucan 1,3-beta-glucosidase</fullName>
        <ecNumber evidence="9">3.2.1.58</ecNumber>
    </recommendedName>
</protein>
<comment type="catalytic activity">
    <reaction evidence="8">
        <text>Successive hydrolysis of beta-D-glucose units from the non-reducing ends of (1-&gt;3)-beta-D-glucans, releasing alpha-glucose.</text>
        <dbReference type="EC" id="3.2.1.58"/>
    </reaction>
</comment>
<evidence type="ECO:0000256" key="7">
    <source>
        <dbReference type="ARBA" id="ARBA00023316"/>
    </source>
</evidence>
<dbReference type="GO" id="GO:0009251">
    <property type="term" value="P:glucan catabolic process"/>
    <property type="evidence" value="ECO:0007669"/>
    <property type="project" value="TreeGrafter"/>
</dbReference>
<keyword evidence="14" id="KW-1185">Reference proteome</keyword>
<dbReference type="PANTHER" id="PTHR31297:SF1">
    <property type="entry name" value="GLUCAN 1,3-BETA-GLUCOSIDASE I_II-RELATED"/>
    <property type="match status" value="1"/>
</dbReference>
<evidence type="ECO:0000313" key="13">
    <source>
        <dbReference type="EMBL" id="KAI1867591.1"/>
    </source>
</evidence>
<dbReference type="PANTHER" id="PTHR31297">
    <property type="entry name" value="GLUCAN ENDO-1,6-BETA-GLUCOSIDASE B"/>
    <property type="match status" value="1"/>
</dbReference>
<evidence type="ECO:0000256" key="8">
    <source>
        <dbReference type="ARBA" id="ARBA00036824"/>
    </source>
</evidence>
<feature type="domain" description="Glycoside hydrolase family 5" evidence="12">
    <location>
        <begin position="90"/>
        <end position="323"/>
    </location>
</feature>
<evidence type="ECO:0000256" key="5">
    <source>
        <dbReference type="ARBA" id="ARBA00022801"/>
    </source>
</evidence>
<evidence type="ECO:0000256" key="2">
    <source>
        <dbReference type="ARBA" id="ARBA00005641"/>
    </source>
</evidence>
<sequence length="391" mass="43023">MLLSKGFLVLGALSPAVAISCTKTPPTYLDWKTYKGNGANLGGWLVQEPFIDTEFWSTYCGSEVLDEWTCCANLGTQCGSVLEQRYATWITPADIDVLASGGVKVLRMPTTYAAWIELPGSQLYHGNQKGYLSNIANYAIAKYGMHIIIDLHGLPGGINNGTIGERVGGLDWFYNQTAFDWSLKAVDAVIDFIRKTGHPESFTLEPINEPMDLPDLVGQPSSLSEEAASWLLKYFNAVVNRVEAANPNIPVMLQGAFKTVDYWSANFTEGKNIVFDMHYYYFAGRPVGSSNVTDFICNDAKEAQGSGKFPVYTGEWSIQTLYNNTIASRAEIINAGLFAWGKYTQGSSYWTGRFTGNTSVNGEGTQADYWSLEALIKSNLIQSLVNSDYCS</sequence>
<dbReference type="GO" id="GO:0009986">
    <property type="term" value="C:cell surface"/>
    <property type="evidence" value="ECO:0007669"/>
    <property type="project" value="TreeGrafter"/>
</dbReference>
<evidence type="ECO:0000256" key="1">
    <source>
        <dbReference type="ARBA" id="ARBA00004613"/>
    </source>
</evidence>
<comment type="caution">
    <text evidence="13">The sequence shown here is derived from an EMBL/GenBank/DDBJ whole genome shotgun (WGS) entry which is preliminary data.</text>
</comment>
<dbReference type="EMBL" id="JAFIMR010000018">
    <property type="protein sequence ID" value="KAI1867591.1"/>
    <property type="molecule type" value="Genomic_DNA"/>
</dbReference>
<comment type="subcellular location">
    <subcellularLocation>
        <location evidence="1">Secreted</location>
    </subcellularLocation>
</comment>
<dbReference type="Gene3D" id="3.20.20.80">
    <property type="entry name" value="Glycosidases"/>
    <property type="match status" value="1"/>
</dbReference>
<dbReference type="GO" id="GO:0004338">
    <property type="term" value="F:glucan exo-1,3-beta-glucosidase activity"/>
    <property type="evidence" value="ECO:0007669"/>
    <property type="project" value="UniProtKB-EC"/>
</dbReference>
<dbReference type="GO" id="GO:0005576">
    <property type="term" value="C:extracellular region"/>
    <property type="evidence" value="ECO:0007669"/>
    <property type="project" value="UniProtKB-SubCell"/>
</dbReference>
<dbReference type="GO" id="GO:0071555">
    <property type="term" value="P:cell wall organization"/>
    <property type="evidence" value="ECO:0007669"/>
    <property type="project" value="UniProtKB-KW"/>
</dbReference>
<name>A0A9Q0ANC6_9PEZI</name>
<feature type="chain" id="PRO_5040252210" description="glucan 1,3-beta-glucosidase" evidence="11">
    <location>
        <begin position="19"/>
        <end position="391"/>
    </location>
</feature>
<evidence type="ECO:0000256" key="10">
    <source>
        <dbReference type="RuleBase" id="RU361153"/>
    </source>
</evidence>
<dbReference type="EC" id="3.2.1.58" evidence="9"/>
<keyword evidence="5 10" id="KW-0378">Hydrolase</keyword>
<evidence type="ECO:0000256" key="4">
    <source>
        <dbReference type="ARBA" id="ARBA00022729"/>
    </source>
</evidence>
<organism evidence="13 14">
    <name type="scientific">Neoarthrinium moseri</name>
    <dbReference type="NCBI Taxonomy" id="1658444"/>
    <lineage>
        <taxon>Eukaryota</taxon>
        <taxon>Fungi</taxon>
        <taxon>Dikarya</taxon>
        <taxon>Ascomycota</taxon>
        <taxon>Pezizomycotina</taxon>
        <taxon>Sordariomycetes</taxon>
        <taxon>Xylariomycetidae</taxon>
        <taxon>Amphisphaeriales</taxon>
        <taxon>Apiosporaceae</taxon>
        <taxon>Neoarthrinium</taxon>
    </lineage>
</organism>
<keyword evidence="4 11" id="KW-0732">Signal</keyword>
<feature type="signal peptide" evidence="11">
    <location>
        <begin position="1"/>
        <end position="18"/>
    </location>
</feature>
<evidence type="ECO:0000256" key="11">
    <source>
        <dbReference type="SAM" id="SignalP"/>
    </source>
</evidence>
<evidence type="ECO:0000256" key="9">
    <source>
        <dbReference type="ARBA" id="ARBA00038929"/>
    </source>
</evidence>
<dbReference type="InterPro" id="IPR050386">
    <property type="entry name" value="Glycosyl_hydrolase_5"/>
</dbReference>
<evidence type="ECO:0000256" key="6">
    <source>
        <dbReference type="ARBA" id="ARBA00023295"/>
    </source>
</evidence>
<dbReference type="Proteomes" id="UP000829685">
    <property type="component" value="Unassembled WGS sequence"/>
</dbReference>
<comment type="similarity">
    <text evidence="2 10">Belongs to the glycosyl hydrolase 5 (cellulase A) family.</text>
</comment>
<keyword evidence="7" id="KW-0961">Cell wall biogenesis/degradation</keyword>
<dbReference type="SUPFAM" id="SSF51445">
    <property type="entry name" value="(Trans)glycosidases"/>
    <property type="match status" value="1"/>
</dbReference>
<accession>A0A9Q0ANC6</accession>
<dbReference type="Pfam" id="PF00150">
    <property type="entry name" value="Cellulase"/>
    <property type="match status" value="1"/>
</dbReference>